<dbReference type="InterPro" id="IPR000340">
    <property type="entry name" value="Dual-sp_phosphatase_cat-dom"/>
</dbReference>
<dbReference type="EnsemblMetazoa" id="CapteT202910">
    <property type="protein sequence ID" value="CapteP202910"/>
    <property type="gene ID" value="CapteG202910"/>
</dbReference>
<organism evidence="2">
    <name type="scientific">Capitella teleta</name>
    <name type="common">Polychaete worm</name>
    <dbReference type="NCBI Taxonomy" id="283909"/>
    <lineage>
        <taxon>Eukaryota</taxon>
        <taxon>Metazoa</taxon>
        <taxon>Spiralia</taxon>
        <taxon>Lophotrochozoa</taxon>
        <taxon>Annelida</taxon>
        <taxon>Polychaeta</taxon>
        <taxon>Sedentaria</taxon>
        <taxon>Scolecida</taxon>
        <taxon>Capitellidae</taxon>
        <taxon>Capitella</taxon>
    </lineage>
</organism>
<proteinExistence type="predicted"/>
<gene>
    <name evidence="2" type="ORF">CAPTEDRAFT_202910</name>
</gene>
<dbReference type="EMBL" id="KB308542">
    <property type="protein sequence ID" value="ELT97543.1"/>
    <property type="molecule type" value="Genomic_DNA"/>
</dbReference>
<protein>
    <recommendedName>
        <fullName evidence="1">Tyrosine specific protein phosphatases domain-containing protein</fullName>
    </recommendedName>
</protein>
<dbReference type="SUPFAM" id="SSF52799">
    <property type="entry name" value="(Phosphotyrosine protein) phosphatases II"/>
    <property type="match status" value="1"/>
</dbReference>
<evidence type="ECO:0000313" key="2">
    <source>
        <dbReference type="EMBL" id="ELT97543.1"/>
    </source>
</evidence>
<accession>R7TUF3</accession>
<keyword evidence="4" id="KW-1185">Reference proteome</keyword>
<evidence type="ECO:0000259" key="1">
    <source>
        <dbReference type="PROSITE" id="PS50056"/>
    </source>
</evidence>
<sequence length="268" mass="30397">MQFVDFFPPVPSDSEQFMLQGMTYKVTLSFDKDPASDVRVQSWTSQCDQDNPAGSWHGVDLIPIERQGNLRTFGQTVLVTSVQDFDFTFRVFHDGQWRWSHAYECNGHVVVFPPRDEDKWTQGPDFDLITGDIHVGNFIAACHWKECGFTHVLNVADTLDIVLAPDDRLVYHKVPMEDGSTVPIKAASLIEAVDWLRQHNRAGNKILLNCRAGIGRAGSTIVAFVFAENPWMSYEEARLTCYSKRFVYPHVGLEETLLEVFPRAGRAN</sequence>
<dbReference type="EMBL" id="AMQN01010875">
    <property type="status" value="NOT_ANNOTATED_CDS"/>
    <property type="molecule type" value="Genomic_DNA"/>
</dbReference>
<dbReference type="HOGENOM" id="CLU_1039157_0_0_1"/>
<dbReference type="PROSITE" id="PS50056">
    <property type="entry name" value="TYR_PHOSPHATASE_2"/>
    <property type="match status" value="1"/>
</dbReference>
<feature type="domain" description="Tyrosine specific protein phosphatases" evidence="1">
    <location>
        <begin position="187"/>
        <end position="245"/>
    </location>
</feature>
<dbReference type="InterPro" id="IPR029021">
    <property type="entry name" value="Prot-tyrosine_phosphatase-like"/>
</dbReference>
<dbReference type="InterPro" id="IPR020422">
    <property type="entry name" value="TYR_PHOSPHATASE_DUAL_dom"/>
</dbReference>
<dbReference type="Proteomes" id="UP000014760">
    <property type="component" value="Unassembled WGS sequence"/>
</dbReference>
<dbReference type="OMA" id="NGFTHIM"/>
<reference evidence="3" key="3">
    <citation type="submission" date="2015-06" db="UniProtKB">
        <authorList>
            <consortium name="EnsemblMetazoa"/>
        </authorList>
    </citation>
    <scope>IDENTIFICATION</scope>
</reference>
<dbReference type="Gene3D" id="3.90.190.10">
    <property type="entry name" value="Protein tyrosine phosphatase superfamily"/>
    <property type="match status" value="1"/>
</dbReference>
<dbReference type="InterPro" id="IPR000387">
    <property type="entry name" value="Tyr_Pase_dom"/>
</dbReference>
<dbReference type="OrthoDB" id="2017893at2759"/>
<name>R7TUF3_CAPTE</name>
<evidence type="ECO:0000313" key="4">
    <source>
        <dbReference type="Proteomes" id="UP000014760"/>
    </source>
</evidence>
<evidence type="ECO:0000313" key="3">
    <source>
        <dbReference type="EnsemblMetazoa" id="CapteP202910"/>
    </source>
</evidence>
<reference evidence="2 4" key="2">
    <citation type="journal article" date="2013" name="Nature">
        <title>Insights into bilaterian evolution from three spiralian genomes.</title>
        <authorList>
            <person name="Simakov O."/>
            <person name="Marletaz F."/>
            <person name="Cho S.J."/>
            <person name="Edsinger-Gonzales E."/>
            <person name="Havlak P."/>
            <person name="Hellsten U."/>
            <person name="Kuo D.H."/>
            <person name="Larsson T."/>
            <person name="Lv J."/>
            <person name="Arendt D."/>
            <person name="Savage R."/>
            <person name="Osoegawa K."/>
            <person name="de Jong P."/>
            <person name="Grimwood J."/>
            <person name="Chapman J.A."/>
            <person name="Shapiro H."/>
            <person name="Aerts A."/>
            <person name="Otillar R.P."/>
            <person name="Terry A.Y."/>
            <person name="Boore J.L."/>
            <person name="Grigoriev I.V."/>
            <person name="Lindberg D.R."/>
            <person name="Seaver E.C."/>
            <person name="Weisblat D.A."/>
            <person name="Putnam N.H."/>
            <person name="Rokhsar D.S."/>
        </authorList>
    </citation>
    <scope>NUCLEOTIDE SEQUENCE</scope>
    <source>
        <strain evidence="2 4">I ESC-2004</strain>
    </source>
</reference>
<dbReference type="AlphaFoldDB" id="R7TUF3"/>
<dbReference type="CDD" id="cd14498">
    <property type="entry name" value="DSP"/>
    <property type="match status" value="1"/>
</dbReference>
<reference evidence="4" key="1">
    <citation type="submission" date="2012-12" db="EMBL/GenBank/DDBJ databases">
        <authorList>
            <person name="Hellsten U."/>
            <person name="Grimwood J."/>
            <person name="Chapman J.A."/>
            <person name="Shapiro H."/>
            <person name="Aerts A."/>
            <person name="Otillar R.P."/>
            <person name="Terry A.Y."/>
            <person name="Boore J.L."/>
            <person name="Simakov O."/>
            <person name="Marletaz F."/>
            <person name="Cho S.-J."/>
            <person name="Edsinger-Gonzales E."/>
            <person name="Havlak P."/>
            <person name="Kuo D.-H."/>
            <person name="Larsson T."/>
            <person name="Lv J."/>
            <person name="Arendt D."/>
            <person name="Savage R."/>
            <person name="Osoegawa K."/>
            <person name="de Jong P."/>
            <person name="Lindberg D.R."/>
            <person name="Seaver E.C."/>
            <person name="Weisblat D.A."/>
            <person name="Putnam N.H."/>
            <person name="Grigoriev I.V."/>
            <person name="Rokhsar D.S."/>
        </authorList>
    </citation>
    <scope>NUCLEOTIDE SEQUENCE</scope>
    <source>
        <strain evidence="4">I ESC-2004</strain>
    </source>
</reference>
<dbReference type="Pfam" id="PF00782">
    <property type="entry name" value="DSPc"/>
    <property type="match status" value="1"/>
</dbReference>
<dbReference type="SMART" id="SM00195">
    <property type="entry name" value="DSPc"/>
    <property type="match status" value="1"/>
</dbReference>